<dbReference type="VEuPathDB" id="FungiDB:ASPCADRAFT_510672"/>
<dbReference type="InterPro" id="IPR013094">
    <property type="entry name" value="AB_hydrolase_3"/>
</dbReference>
<dbReference type="GO" id="GO:0005829">
    <property type="term" value="C:cytosol"/>
    <property type="evidence" value="ECO:0007669"/>
    <property type="project" value="TreeGrafter"/>
</dbReference>
<dbReference type="InterPro" id="IPR029058">
    <property type="entry name" value="AB_hydrolase_fold"/>
</dbReference>
<dbReference type="Pfam" id="PF07859">
    <property type="entry name" value="Abhydrolase_3"/>
    <property type="match status" value="1"/>
</dbReference>
<dbReference type="GO" id="GO:0019433">
    <property type="term" value="P:triglyceride catabolic process"/>
    <property type="evidence" value="ECO:0007669"/>
    <property type="project" value="TreeGrafter"/>
</dbReference>
<evidence type="ECO:0000313" key="3">
    <source>
        <dbReference type="Proteomes" id="UP000188318"/>
    </source>
</evidence>
<name>A0A1R3R838_ASPC5</name>
<protein>
    <recommendedName>
        <fullName evidence="1">Alpha/beta hydrolase fold-3 domain-containing protein</fullName>
    </recommendedName>
</protein>
<organism evidence="2 3">
    <name type="scientific">Aspergillus carbonarius (strain ITEM 5010)</name>
    <dbReference type="NCBI Taxonomy" id="602072"/>
    <lineage>
        <taxon>Eukaryota</taxon>
        <taxon>Fungi</taxon>
        <taxon>Dikarya</taxon>
        <taxon>Ascomycota</taxon>
        <taxon>Pezizomycotina</taxon>
        <taxon>Eurotiomycetes</taxon>
        <taxon>Eurotiomycetidae</taxon>
        <taxon>Eurotiales</taxon>
        <taxon>Aspergillaceae</taxon>
        <taxon>Aspergillus</taxon>
        <taxon>Aspergillus subgen. Circumdati</taxon>
    </lineage>
</organism>
<dbReference type="PANTHER" id="PTHR23025">
    <property type="entry name" value="TRIACYLGLYCEROL LIPASE"/>
    <property type="match status" value="1"/>
</dbReference>
<dbReference type="GO" id="GO:0004806">
    <property type="term" value="F:triacylglycerol lipase activity"/>
    <property type="evidence" value="ECO:0007669"/>
    <property type="project" value="TreeGrafter"/>
</dbReference>
<sequence length="341" mass="37639">MIPKTTTRTTLDPSIHHFLTTHPTLTLGGPNLHHERQTHVQIFGITNHHHHHHHPAPIHRVEFTAIRGPHGTIPLRILYPSKPLSHPTNPESNLTPALIYFHGGGYCVGSGDDFENGCRILAEQAGVQVYLVEYKLAPEWQYPVQLDEYECVVHWVRGEGGRVRGVDPGRVFGAGDSAGGNMTASVEMRLKDRGQKGLDGVFLLYPEARLPFGTEAARENNTGLYLECNGIFSFAANYIPCGVSPDSRYISPGQQPVEALRDLSPVAVYTCGFDPLRDVGVEFASRLEEAGNEVIWRHYDTLSHGFLQLAPWSEAAMTALKEVAGDVRQLAAKLEEGGRDE</sequence>
<dbReference type="Proteomes" id="UP000188318">
    <property type="component" value="Unassembled WGS sequence"/>
</dbReference>
<reference evidence="3" key="1">
    <citation type="journal article" date="2017" name="Genome Biol.">
        <title>Comparative genomics reveals high biological diversity and specific adaptations in the industrially and medically important fungal genus Aspergillus.</title>
        <authorList>
            <person name="de Vries R.P."/>
            <person name="Riley R."/>
            <person name="Wiebenga A."/>
            <person name="Aguilar-Osorio G."/>
            <person name="Amillis S."/>
            <person name="Uchima C.A."/>
            <person name="Anderluh G."/>
            <person name="Asadollahi M."/>
            <person name="Askin M."/>
            <person name="Barry K."/>
            <person name="Battaglia E."/>
            <person name="Bayram O."/>
            <person name="Benocci T."/>
            <person name="Braus-Stromeyer S.A."/>
            <person name="Caldana C."/>
            <person name="Canovas D."/>
            <person name="Cerqueira G.C."/>
            <person name="Chen F."/>
            <person name="Chen W."/>
            <person name="Choi C."/>
            <person name="Clum A."/>
            <person name="Dos Santos R.A."/>
            <person name="Damasio A.R."/>
            <person name="Diallinas G."/>
            <person name="Emri T."/>
            <person name="Fekete E."/>
            <person name="Flipphi M."/>
            <person name="Freyberg S."/>
            <person name="Gallo A."/>
            <person name="Gournas C."/>
            <person name="Habgood R."/>
            <person name="Hainaut M."/>
            <person name="Harispe M.L."/>
            <person name="Henrissat B."/>
            <person name="Hilden K.S."/>
            <person name="Hope R."/>
            <person name="Hossain A."/>
            <person name="Karabika E."/>
            <person name="Karaffa L."/>
            <person name="Karanyi Z."/>
            <person name="Krasevec N."/>
            <person name="Kuo A."/>
            <person name="Kusch H."/>
            <person name="LaButti K."/>
            <person name="Lagendijk E.L."/>
            <person name="Lapidus A."/>
            <person name="Levasseur A."/>
            <person name="Lindquist E."/>
            <person name="Lipzen A."/>
            <person name="Logrieco A.F."/>
            <person name="MacCabe A."/>
            <person name="Maekelae M.R."/>
            <person name="Malavazi I."/>
            <person name="Melin P."/>
            <person name="Meyer V."/>
            <person name="Mielnichuk N."/>
            <person name="Miskei M."/>
            <person name="Molnar A.P."/>
            <person name="Mule G."/>
            <person name="Ngan C.Y."/>
            <person name="Orejas M."/>
            <person name="Orosz E."/>
            <person name="Ouedraogo J.P."/>
            <person name="Overkamp K.M."/>
            <person name="Park H.-S."/>
            <person name="Perrone G."/>
            <person name="Piumi F."/>
            <person name="Punt P.J."/>
            <person name="Ram A.F."/>
            <person name="Ramon A."/>
            <person name="Rauscher S."/>
            <person name="Record E."/>
            <person name="Riano-Pachon D.M."/>
            <person name="Robert V."/>
            <person name="Roehrig J."/>
            <person name="Ruller R."/>
            <person name="Salamov A."/>
            <person name="Salih N.S."/>
            <person name="Samson R.A."/>
            <person name="Sandor E."/>
            <person name="Sanguinetti M."/>
            <person name="Schuetze T."/>
            <person name="Sepcic K."/>
            <person name="Shelest E."/>
            <person name="Sherlock G."/>
            <person name="Sophianopoulou V."/>
            <person name="Squina F.M."/>
            <person name="Sun H."/>
            <person name="Susca A."/>
            <person name="Todd R.B."/>
            <person name="Tsang A."/>
            <person name="Unkles S.E."/>
            <person name="van de Wiele N."/>
            <person name="van Rossen-Uffink D."/>
            <person name="Oliveira J.V."/>
            <person name="Vesth T.C."/>
            <person name="Visser J."/>
            <person name="Yu J.-H."/>
            <person name="Zhou M."/>
            <person name="Andersen M.R."/>
            <person name="Archer D.B."/>
            <person name="Baker S.E."/>
            <person name="Benoit I."/>
            <person name="Brakhage A.A."/>
            <person name="Braus G.H."/>
            <person name="Fischer R."/>
            <person name="Frisvad J.C."/>
            <person name="Goldman G.H."/>
            <person name="Houbraken J."/>
            <person name="Oakley B."/>
            <person name="Pocsi I."/>
            <person name="Scazzocchio C."/>
            <person name="Seiboth B."/>
            <person name="vanKuyk P.A."/>
            <person name="Wortman J."/>
            <person name="Dyer P.S."/>
            <person name="Grigoriev I.V."/>
        </authorList>
    </citation>
    <scope>NUCLEOTIDE SEQUENCE [LARGE SCALE GENOMIC DNA]</scope>
    <source>
        <strain evidence="3">ITEM 5010</strain>
    </source>
</reference>
<dbReference type="SUPFAM" id="SSF53474">
    <property type="entry name" value="alpha/beta-Hydrolases"/>
    <property type="match status" value="1"/>
</dbReference>
<proteinExistence type="predicted"/>
<dbReference type="OrthoDB" id="408631at2759"/>
<feature type="domain" description="Alpha/beta hydrolase fold-3" evidence="1">
    <location>
        <begin position="98"/>
        <end position="307"/>
    </location>
</feature>
<evidence type="ECO:0000259" key="1">
    <source>
        <dbReference type="Pfam" id="PF07859"/>
    </source>
</evidence>
<keyword evidence="3" id="KW-1185">Reference proteome</keyword>
<dbReference type="PANTHER" id="PTHR23025:SF4">
    <property type="entry name" value="ALPHA_BETA HYDROLASE FOLD-3 DOMAIN-CONTAINING PROTEIN"/>
    <property type="match status" value="1"/>
</dbReference>
<dbReference type="OMA" id="QWLIYPR"/>
<dbReference type="Gene3D" id="3.40.50.1820">
    <property type="entry name" value="alpha/beta hydrolase"/>
    <property type="match status" value="1"/>
</dbReference>
<dbReference type="EMBL" id="KV907515">
    <property type="protein sequence ID" value="OOF90639.1"/>
    <property type="molecule type" value="Genomic_DNA"/>
</dbReference>
<gene>
    <name evidence="2" type="ORF">ASPCADRAFT_510672</name>
</gene>
<dbReference type="AlphaFoldDB" id="A0A1R3R838"/>
<dbReference type="STRING" id="602072.A0A1R3R838"/>
<evidence type="ECO:0000313" key="2">
    <source>
        <dbReference type="EMBL" id="OOF90639.1"/>
    </source>
</evidence>
<accession>A0A1R3R838</accession>
<dbReference type="GO" id="GO:0004771">
    <property type="term" value="F:sterol ester esterase activity"/>
    <property type="evidence" value="ECO:0007669"/>
    <property type="project" value="TreeGrafter"/>
</dbReference>